<feature type="compositionally biased region" description="Basic and acidic residues" evidence="1">
    <location>
        <begin position="752"/>
        <end position="761"/>
    </location>
</feature>
<evidence type="ECO:0000313" key="3">
    <source>
        <dbReference type="Proteomes" id="UP001381693"/>
    </source>
</evidence>
<feature type="non-terminal residue" evidence="2">
    <location>
        <position position="1"/>
    </location>
</feature>
<feature type="compositionally biased region" description="Basic and acidic residues" evidence="1">
    <location>
        <begin position="867"/>
        <end position="876"/>
    </location>
</feature>
<feature type="region of interest" description="Disordered" evidence="1">
    <location>
        <begin position="1024"/>
        <end position="1139"/>
    </location>
</feature>
<proteinExistence type="predicted"/>
<feature type="compositionally biased region" description="Low complexity" evidence="1">
    <location>
        <begin position="935"/>
        <end position="954"/>
    </location>
</feature>
<accession>A0AAN9A107</accession>
<feature type="region of interest" description="Disordered" evidence="1">
    <location>
        <begin position="652"/>
        <end position="983"/>
    </location>
</feature>
<name>A0AAN9A107_HALRR</name>
<feature type="compositionally biased region" description="Polar residues" evidence="1">
    <location>
        <begin position="920"/>
        <end position="934"/>
    </location>
</feature>
<feature type="compositionally biased region" description="Polar residues" evidence="1">
    <location>
        <begin position="357"/>
        <end position="370"/>
    </location>
</feature>
<dbReference type="Proteomes" id="UP001381693">
    <property type="component" value="Unassembled WGS sequence"/>
</dbReference>
<reference evidence="2 3" key="1">
    <citation type="submission" date="2023-11" db="EMBL/GenBank/DDBJ databases">
        <title>Halocaridina rubra genome assembly.</title>
        <authorList>
            <person name="Smith C."/>
        </authorList>
    </citation>
    <scope>NUCLEOTIDE SEQUENCE [LARGE SCALE GENOMIC DNA]</scope>
    <source>
        <strain evidence="2">EP-1</strain>
        <tissue evidence="2">Whole</tissue>
    </source>
</reference>
<feature type="compositionally biased region" description="Basic residues" evidence="1">
    <location>
        <begin position="378"/>
        <end position="390"/>
    </location>
</feature>
<protein>
    <submittedName>
        <fullName evidence="2">Uncharacterized protein</fullName>
    </submittedName>
</protein>
<feature type="region of interest" description="Disordered" evidence="1">
    <location>
        <begin position="1694"/>
        <end position="1715"/>
    </location>
</feature>
<feature type="region of interest" description="Disordered" evidence="1">
    <location>
        <begin position="1756"/>
        <end position="1780"/>
    </location>
</feature>
<dbReference type="EMBL" id="JAXCGZ010017281">
    <property type="protein sequence ID" value="KAK7068365.1"/>
    <property type="molecule type" value="Genomic_DNA"/>
</dbReference>
<feature type="compositionally biased region" description="Low complexity" evidence="1">
    <location>
        <begin position="1026"/>
        <end position="1043"/>
    </location>
</feature>
<feature type="region of interest" description="Disordered" evidence="1">
    <location>
        <begin position="357"/>
        <end position="396"/>
    </location>
</feature>
<feature type="compositionally biased region" description="Acidic residues" evidence="1">
    <location>
        <begin position="1427"/>
        <end position="1452"/>
    </location>
</feature>
<feature type="compositionally biased region" description="Low complexity" evidence="1">
    <location>
        <begin position="780"/>
        <end position="799"/>
    </location>
</feature>
<feature type="region of interest" description="Disordered" evidence="1">
    <location>
        <begin position="1640"/>
        <end position="1679"/>
    </location>
</feature>
<evidence type="ECO:0000313" key="2">
    <source>
        <dbReference type="EMBL" id="KAK7068365.1"/>
    </source>
</evidence>
<feature type="compositionally biased region" description="Low complexity" evidence="1">
    <location>
        <begin position="1127"/>
        <end position="1139"/>
    </location>
</feature>
<evidence type="ECO:0000256" key="1">
    <source>
        <dbReference type="SAM" id="MobiDB-lite"/>
    </source>
</evidence>
<feature type="region of interest" description="Disordered" evidence="1">
    <location>
        <begin position="410"/>
        <end position="439"/>
    </location>
</feature>
<feature type="region of interest" description="Disordered" evidence="1">
    <location>
        <begin position="1421"/>
        <end position="1455"/>
    </location>
</feature>
<feature type="compositionally biased region" description="Low complexity" evidence="1">
    <location>
        <begin position="659"/>
        <end position="690"/>
    </location>
</feature>
<feature type="compositionally biased region" description="Low complexity" evidence="1">
    <location>
        <begin position="1642"/>
        <end position="1670"/>
    </location>
</feature>
<feature type="compositionally biased region" description="Gly residues" evidence="1">
    <location>
        <begin position="691"/>
        <end position="709"/>
    </location>
</feature>
<feature type="compositionally biased region" description="Polar residues" evidence="1">
    <location>
        <begin position="955"/>
        <end position="982"/>
    </location>
</feature>
<comment type="caution">
    <text evidence="2">The sequence shown here is derived from an EMBL/GenBank/DDBJ whole genome shotgun (WGS) entry which is preliminary data.</text>
</comment>
<feature type="compositionally biased region" description="Low complexity" evidence="1">
    <location>
        <begin position="1765"/>
        <end position="1780"/>
    </location>
</feature>
<sequence length="1780" mass="193714">CQVHCYTYWNPMKFKTSLKRHPWRRKKSSLCAINQYTYDINSKGQLGGFDTPSTLPLQVDPTVYNELVAPKDPKIGQDTPDRGQILIRTRPVVVICPTTEDEVDDDNDEFGEVQKVPIQLYYDSYGDVIENGVWARLRTHRIIQRHISLRHGREVTLRRYSNGTEKNISDELLTKRRYSCSYERNVGNVCDLGELDKRYCIAGEYVRLSQREKDDFQDALEYYWMEKDATEGHELGQEAEEGGMNLMRDNHGRTMMGVADIGGPLSAAGDSCGWSLRDVEGRRRGMGSAEPPVPTHFPHTTLHYGSSSFIDPQDMIWASMCAMYPCVEWKDVGVMGGAGEEDSLWISQSISRQCNSNGESGCLPSRSTPVPSEDITSKTRRFRRRRNFRKSSKEGNGAVDMKCCDKYPLNDNTREGKRGNKRSSIYGSSREDRSSCSSVFTSLQQTPVAAGTTLPGHSQTRALTRIEYDNLITDRNQYVLEEGTRGRNRNINYSPINSDADVSADCSADFLRSSVSPGGVLPLSTVGDVSEERRGKGAWSEAVTRGQASGTYRAVGHLGNSSAAVSARALPREYVSSGSTATSFDNFVGIRGRSVNSERNRVTNVNKKSVNSIEQSGVESEIWHPSQEGVCEGECTCAMPCKVSGIPVYQGRGGELPRNNNGNANNGSNNSVDEASTSSPSVSGTSASVRGRGGGGGGGGGSSTGGGAVGRRNGAHFKPPGGPPNNIRTSTLVGRRGSFGTPGASSRAQTVTRDHEVDLQRRASLPGPGGGAQEENVRARTSVSGSSYRSRTSPSPSGRSHARGASPALGTRAASPAPLRKIPTPTPTRRKDAPTPPSTPRARRPPPKAVYQVRLSPSRVSSIDSPPSHRDKDKPSSRLPVVANKSGKNDTTPSLSRAFPPRPAMARGLGSQRVSREVNKSTINDVRNTNHTGHSSLKLDTPPKSLPLSLSLSSQGSCNNDNTSADETSLNSSFVSNTTDSETSFEKTDLSYTKTLVGARDSHTLTKNKATLIDNKISGCFARPDSSSTRLTSSGSRLSLARRNAYDTPRGSDSKLDRTLSVSSSHITPKTPLARTLSGPKASLVSSDSANRARIVRRVMSGSRTNLSKKKSNSKTSLVVGRHNIYNRSKSGSKNSLLGSRNNLFRASLESQKTESTTDSGCNSPMYGSQCSLDGDRKRHSSASPCSNLRKQLGSNSFIKPKLAESVCKPKIRESRNKEKIARDFTPTRLPVKTTHDIAPIASPEPEYKTAVTKPEFIDEDMSTDTGMDTSVEEKKACETEPITSEHRVKIVHTHSISSSKLCENMEKPIVSIKRSCSLQLPDKKKFNGNKSLLHDMRTKSLSQTTCDEYVDEEGKENRPQPGISVSFLSVSSPVSRSSPNFNKNINKNLSAEDYTGIIDKKEISKVAIIPEIKTKEEKGIQVEVSSSEEEEEEIVEEIEKEEKTEEEEEDEHEKLRYPVIEKTEDKPCEPAIGNTVCQGELGTSATKSQVRGYDGPGNISRPLPGPLMEFARQSTCERVRKNTIVHISGKTVDNNYEMDEKTEIPSDQEQKNALEQSGKENNHLIQRLETSLADIIDSATLKNLKINGNILSDQFDAIIATLKKVAASVDSGETEPSCFSRRNSDCGAKGLLKAPISPSMVSLSPATPLTPTSVSSSSSSSMSPMSPSTPKTPPSKTPLSLFSISECYPGHAGTPPLLPKNRKLSLPRDTLQDTSPTLGELARRLHANPNHLKADQDYVDFIDLDQPYVSPIPSGVSTSDLIRGGPTPKPTGGKIVQVL</sequence>
<keyword evidence="3" id="KW-1185">Reference proteome</keyword>
<gene>
    <name evidence="2" type="ORF">SK128_012036</name>
</gene>
<organism evidence="2 3">
    <name type="scientific">Halocaridina rubra</name>
    <name type="common">Hawaiian red shrimp</name>
    <dbReference type="NCBI Taxonomy" id="373956"/>
    <lineage>
        <taxon>Eukaryota</taxon>
        <taxon>Metazoa</taxon>
        <taxon>Ecdysozoa</taxon>
        <taxon>Arthropoda</taxon>
        <taxon>Crustacea</taxon>
        <taxon>Multicrustacea</taxon>
        <taxon>Malacostraca</taxon>
        <taxon>Eumalacostraca</taxon>
        <taxon>Eucarida</taxon>
        <taxon>Decapoda</taxon>
        <taxon>Pleocyemata</taxon>
        <taxon>Caridea</taxon>
        <taxon>Atyoidea</taxon>
        <taxon>Atyidae</taxon>
        <taxon>Halocaridina</taxon>
    </lineage>
</organism>